<reference evidence="4" key="1">
    <citation type="journal article" date="2019" name="Int. J. Syst. Evol. Microbiol.">
        <title>The Global Catalogue of Microorganisms (GCM) 10K type strain sequencing project: providing services to taxonomists for standard genome sequencing and annotation.</title>
        <authorList>
            <consortium name="The Broad Institute Genomics Platform"/>
            <consortium name="The Broad Institute Genome Sequencing Center for Infectious Disease"/>
            <person name="Wu L."/>
            <person name="Ma J."/>
        </authorList>
    </citation>
    <scope>NUCLEOTIDE SEQUENCE [LARGE SCALE GENOMIC DNA]</scope>
    <source>
        <strain evidence="4">JCM 17066</strain>
    </source>
</reference>
<dbReference type="InterPro" id="IPR011723">
    <property type="entry name" value="Znf/thioredoxin_put"/>
</dbReference>
<name>A0ABW0MGS1_9BURK</name>
<accession>A0ABW0MGS1</accession>
<dbReference type="RefSeq" id="WP_379000098.1">
    <property type="nucleotide sequence ID" value="NZ_JBHSMT010000029.1"/>
</dbReference>
<dbReference type="InterPro" id="IPR021834">
    <property type="entry name" value="DUF3426"/>
</dbReference>
<evidence type="ECO:0000256" key="1">
    <source>
        <dbReference type="SAM" id="MobiDB-lite"/>
    </source>
</evidence>
<protein>
    <submittedName>
        <fullName evidence="3">DUF3426 domain-containing protein</fullName>
    </submittedName>
</protein>
<dbReference type="Pfam" id="PF11906">
    <property type="entry name" value="DUF3426"/>
    <property type="match status" value="1"/>
</dbReference>
<comment type="caution">
    <text evidence="3">The sequence shown here is derived from an EMBL/GenBank/DDBJ whole genome shotgun (WGS) entry which is preliminary data.</text>
</comment>
<feature type="region of interest" description="Disordered" evidence="1">
    <location>
        <begin position="271"/>
        <end position="309"/>
    </location>
</feature>
<feature type="compositionally biased region" description="Polar residues" evidence="1">
    <location>
        <begin position="279"/>
        <end position="289"/>
    </location>
</feature>
<dbReference type="NCBIfam" id="TIGR02098">
    <property type="entry name" value="MJ0042_CXXC"/>
    <property type="match status" value="1"/>
</dbReference>
<sequence>MALATQCPYCQTIFRVANDQLKLRAGLVRCGSCREVFNGIEHLVRPNRVAPAPEPTAAAAADLVSSPAPENHLAEIHDDSAPAAQNHIAAVPPVPLEQEEQELKPDPVAVPAAEHLFPPIEAIELISLPQAPAPATTASVSDRVEAAIDGFEEDLRIEEEAAQAALSDHADTPDLASEFNIASTPAEPFDATLGEHHIDSSKQAAPNVWHRHADDDDANPMARMTLMHVAGQDYATSETDSNAAADDQPAAPDDDELDRLIDELQRKPWRVKKSVAPDASSSPIDLTENQGKKKSKKTVEEPEPAATDEPGFVLAARRQQRLGGLLRGGMWAGSLLLMIGLVGQSTYMFRDQLAVRLPQLKPILVGACAKIGCSVDLPMKIETISIDANELQTVDPAHNIFALNLLMRNRSDTVQAWPSVELTLNDAGDKALVRRVFTPHDYLPAASNVGQGFASDQEQAVKLTFELLQLKASGYRVYLFYP</sequence>
<evidence type="ECO:0000313" key="3">
    <source>
        <dbReference type="EMBL" id="MFC5476182.1"/>
    </source>
</evidence>
<dbReference type="Pfam" id="PF13719">
    <property type="entry name" value="Zn_ribbon_5"/>
    <property type="match status" value="1"/>
</dbReference>
<dbReference type="Proteomes" id="UP001596045">
    <property type="component" value="Unassembled WGS sequence"/>
</dbReference>
<gene>
    <name evidence="3" type="ORF">ACFPM8_19645</name>
</gene>
<organism evidence="3 4">
    <name type="scientific">Paraherbaspirillum soli</name>
    <dbReference type="NCBI Taxonomy" id="631222"/>
    <lineage>
        <taxon>Bacteria</taxon>
        <taxon>Pseudomonadati</taxon>
        <taxon>Pseudomonadota</taxon>
        <taxon>Betaproteobacteria</taxon>
        <taxon>Burkholderiales</taxon>
        <taxon>Oxalobacteraceae</taxon>
        <taxon>Paraherbaspirillum</taxon>
    </lineage>
</organism>
<evidence type="ECO:0000313" key="4">
    <source>
        <dbReference type="Proteomes" id="UP001596045"/>
    </source>
</evidence>
<feature type="region of interest" description="Disordered" evidence="1">
    <location>
        <begin position="233"/>
        <end position="254"/>
    </location>
</feature>
<dbReference type="EMBL" id="JBHSMT010000029">
    <property type="protein sequence ID" value="MFC5476182.1"/>
    <property type="molecule type" value="Genomic_DNA"/>
</dbReference>
<feature type="domain" description="Zinc finger/thioredoxin putative" evidence="2">
    <location>
        <begin position="3"/>
        <end position="38"/>
    </location>
</feature>
<keyword evidence="4" id="KW-1185">Reference proteome</keyword>
<evidence type="ECO:0000259" key="2">
    <source>
        <dbReference type="Pfam" id="PF13719"/>
    </source>
</evidence>
<proteinExistence type="predicted"/>